<dbReference type="Gene3D" id="1.10.10.10">
    <property type="entry name" value="Winged helix-like DNA-binding domain superfamily/Winged helix DNA-binding domain"/>
    <property type="match status" value="1"/>
</dbReference>
<comment type="caution">
    <text evidence="7">The sequence shown here is derived from an EMBL/GenBank/DDBJ whole genome shotgun (WGS) entry which is preliminary data.</text>
</comment>
<dbReference type="InterPro" id="IPR036388">
    <property type="entry name" value="WH-like_DNA-bd_sf"/>
</dbReference>
<evidence type="ECO:0000313" key="8">
    <source>
        <dbReference type="Proteomes" id="UP001249760"/>
    </source>
</evidence>
<keyword evidence="8" id="KW-1185">Reference proteome</keyword>
<dbReference type="InterPro" id="IPR012967">
    <property type="entry name" value="COMT_dimerisation"/>
</dbReference>
<evidence type="ECO:0000256" key="1">
    <source>
        <dbReference type="ARBA" id="ARBA00022603"/>
    </source>
</evidence>
<protein>
    <submittedName>
        <fullName evidence="7">Methyltransferase</fullName>
    </submittedName>
</protein>
<evidence type="ECO:0000259" key="5">
    <source>
        <dbReference type="Pfam" id="PF00891"/>
    </source>
</evidence>
<dbReference type="Proteomes" id="UP001249760">
    <property type="component" value="Unassembled WGS sequence"/>
</dbReference>
<evidence type="ECO:0000256" key="2">
    <source>
        <dbReference type="ARBA" id="ARBA00022679"/>
    </source>
</evidence>
<dbReference type="Pfam" id="PF08100">
    <property type="entry name" value="Dimerisation"/>
    <property type="match status" value="1"/>
</dbReference>
<feature type="domain" description="O-methyltransferase dimerisation" evidence="6">
    <location>
        <begin position="68"/>
        <end position="144"/>
    </location>
</feature>
<name>A0ABU3K038_9ACTN</name>
<dbReference type="CDD" id="cd02440">
    <property type="entry name" value="AdoMet_MTases"/>
    <property type="match status" value="1"/>
</dbReference>
<feature type="domain" description="O-methyltransferase C-terminal" evidence="5">
    <location>
        <begin position="166"/>
        <end position="374"/>
    </location>
</feature>
<keyword evidence="1 7" id="KW-0489">Methyltransferase</keyword>
<dbReference type="InterPro" id="IPR029063">
    <property type="entry name" value="SAM-dependent_MTases_sf"/>
</dbReference>
<dbReference type="SUPFAM" id="SSF46785">
    <property type="entry name" value="Winged helix' DNA-binding domain"/>
    <property type="match status" value="1"/>
</dbReference>
<dbReference type="PANTHER" id="PTHR43712">
    <property type="entry name" value="PUTATIVE (AFU_ORTHOLOGUE AFUA_4G14580)-RELATED"/>
    <property type="match status" value="1"/>
</dbReference>
<dbReference type="RefSeq" id="WP_394307809.1">
    <property type="nucleotide sequence ID" value="NZ_JASKMA010000030.1"/>
</dbReference>
<gene>
    <name evidence="7" type="ORF">QNO04_28935</name>
</gene>
<dbReference type="SUPFAM" id="SSF53335">
    <property type="entry name" value="S-adenosyl-L-methionine-dependent methyltransferases"/>
    <property type="match status" value="1"/>
</dbReference>
<dbReference type="PIRSF" id="PIRSF005739">
    <property type="entry name" value="O-mtase"/>
    <property type="match status" value="1"/>
</dbReference>
<feature type="compositionally biased region" description="Pro residues" evidence="4">
    <location>
        <begin position="24"/>
        <end position="36"/>
    </location>
</feature>
<dbReference type="InterPro" id="IPR016461">
    <property type="entry name" value="COMT-like"/>
</dbReference>
<dbReference type="InterPro" id="IPR036390">
    <property type="entry name" value="WH_DNA-bd_sf"/>
</dbReference>
<reference evidence="7 8" key="1">
    <citation type="submission" date="2023-05" db="EMBL/GenBank/DDBJ databases">
        <title>Streptomyces fuscus sp. nov., a brown-black pigment producing actinomyces isolated from dry sand of Sea duck farm.</title>
        <authorList>
            <person name="Xie J."/>
            <person name="Shen N."/>
        </authorList>
    </citation>
    <scope>NUCLEOTIDE SEQUENCE [LARGE SCALE GENOMIC DNA]</scope>
    <source>
        <strain evidence="7 8">CGMCC 4.1745</strain>
    </source>
</reference>
<keyword evidence="3" id="KW-0949">S-adenosyl-L-methionine</keyword>
<evidence type="ECO:0000256" key="3">
    <source>
        <dbReference type="ARBA" id="ARBA00022691"/>
    </source>
</evidence>
<dbReference type="PROSITE" id="PS51683">
    <property type="entry name" value="SAM_OMT_II"/>
    <property type="match status" value="1"/>
</dbReference>
<dbReference type="PANTHER" id="PTHR43712:SF2">
    <property type="entry name" value="O-METHYLTRANSFERASE CICE"/>
    <property type="match status" value="1"/>
</dbReference>
<dbReference type="Gene3D" id="3.40.50.150">
    <property type="entry name" value="Vaccinia Virus protein VP39"/>
    <property type="match status" value="1"/>
</dbReference>
<sequence>MSGRCPAAAGRGRADLPAADGPLGRPPPTTEEPMPLPPARVVRIVEGVRHALLGLVRKLAPAPFSLLEMVQGAMLSQALYAAAELRVAEALRDGPLPVARLAEQVGAHPETLHRLLRLLAANGVFAERKDGSFALTPMAEALLEDAPMSMRGIAVLMGHPVHWEDWSHFVDAVRSGEPSLPKLRGMTAFEFLEAKPEYGQVFFKGMGAMSATETEPVLAAYDFSRFGTVVDFCAGRGELLAGILRKSPGVRGILADPRVAENGAAQYLEEQRVADRCEVVAADLFGPVPEGGDAYVLKHIVHDWPEEKALRILRNVRAAMRPGGRLLLMEMVVPDKPNAPHASKLVDLWLMLLVGGKERTAGQYARLLAEAGFRLERVVQTAGAISVVEASAR</sequence>
<dbReference type="Pfam" id="PF00891">
    <property type="entry name" value="Methyltransf_2"/>
    <property type="match status" value="1"/>
</dbReference>
<dbReference type="GO" id="GO:0032259">
    <property type="term" value="P:methylation"/>
    <property type="evidence" value="ECO:0007669"/>
    <property type="project" value="UniProtKB-KW"/>
</dbReference>
<dbReference type="GO" id="GO:0008168">
    <property type="term" value="F:methyltransferase activity"/>
    <property type="evidence" value="ECO:0007669"/>
    <property type="project" value="UniProtKB-KW"/>
</dbReference>
<evidence type="ECO:0000256" key="4">
    <source>
        <dbReference type="SAM" id="MobiDB-lite"/>
    </source>
</evidence>
<evidence type="ECO:0000259" key="6">
    <source>
        <dbReference type="Pfam" id="PF08100"/>
    </source>
</evidence>
<evidence type="ECO:0000313" key="7">
    <source>
        <dbReference type="EMBL" id="MDT6987487.1"/>
    </source>
</evidence>
<keyword evidence="2" id="KW-0808">Transferase</keyword>
<dbReference type="EMBL" id="JASKMA010000030">
    <property type="protein sequence ID" value="MDT6987487.1"/>
    <property type="molecule type" value="Genomic_DNA"/>
</dbReference>
<accession>A0ABU3K038</accession>
<dbReference type="InterPro" id="IPR001077">
    <property type="entry name" value="COMT_C"/>
</dbReference>
<organism evidence="7 8">
    <name type="scientific">Streptomyces lusitanus</name>
    <dbReference type="NCBI Taxonomy" id="68232"/>
    <lineage>
        <taxon>Bacteria</taxon>
        <taxon>Bacillati</taxon>
        <taxon>Actinomycetota</taxon>
        <taxon>Actinomycetes</taxon>
        <taxon>Kitasatosporales</taxon>
        <taxon>Streptomycetaceae</taxon>
        <taxon>Streptomyces</taxon>
    </lineage>
</organism>
<proteinExistence type="predicted"/>
<feature type="region of interest" description="Disordered" evidence="4">
    <location>
        <begin position="1"/>
        <end position="36"/>
    </location>
</feature>